<dbReference type="InterPro" id="IPR004299">
    <property type="entry name" value="MBOAT_fam"/>
</dbReference>
<dbReference type="GO" id="GO:0005886">
    <property type="term" value="C:plasma membrane"/>
    <property type="evidence" value="ECO:0007669"/>
    <property type="project" value="UniProtKB-SubCell"/>
</dbReference>
<evidence type="ECO:0000313" key="9">
    <source>
        <dbReference type="EMBL" id="SFW12508.1"/>
    </source>
</evidence>
<feature type="transmembrane region" description="Helical" evidence="8">
    <location>
        <begin position="324"/>
        <end position="340"/>
    </location>
</feature>
<dbReference type="InterPro" id="IPR024194">
    <property type="entry name" value="Ac/AlaTfrase_AlgI/DltB"/>
</dbReference>
<feature type="transmembrane region" description="Helical" evidence="8">
    <location>
        <begin position="302"/>
        <end position="318"/>
    </location>
</feature>
<feature type="transmembrane region" description="Helical" evidence="8">
    <location>
        <begin position="403"/>
        <end position="420"/>
    </location>
</feature>
<name>A0A1K1LNQ8_RUMFL</name>
<dbReference type="RefSeq" id="WP_072299030.1">
    <property type="nucleotide sequence ID" value="NZ_FPIP01000001.1"/>
</dbReference>
<dbReference type="PANTHER" id="PTHR13285">
    <property type="entry name" value="ACYLTRANSFERASE"/>
    <property type="match status" value="1"/>
</dbReference>
<dbReference type="EMBL" id="FPIP01000001">
    <property type="protein sequence ID" value="SFW12508.1"/>
    <property type="molecule type" value="Genomic_DNA"/>
</dbReference>
<dbReference type="PIRSF" id="PIRSF500217">
    <property type="entry name" value="AlgI"/>
    <property type="match status" value="1"/>
</dbReference>
<reference evidence="9 10" key="1">
    <citation type="submission" date="2016-11" db="EMBL/GenBank/DDBJ databases">
        <authorList>
            <person name="Jaros S."/>
            <person name="Januszkiewicz K."/>
            <person name="Wedrychowicz H."/>
        </authorList>
    </citation>
    <scope>NUCLEOTIDE SEQUENCE [LARGE SCALE GENOMIC DNA]</scope>
    <source>
        <strain evidence="9 10">YL228</strain>
    </source>
</reference>
<keyword evidence="7 9" id="KW-0808">Transferase</keyword>
<dbReference type="PANTHER" id="PTHR13285:SF18">
    <property type="entry name" value="PROTEIN-CYSTEINE N-PALMITOYLTRANSFERASE RASP"/>
    <property type="match status" value="1"/>
</dbReference>
<keyword evidence="4 8" id="KW-0812">Transmembrane</keyword>
<dbReference type="GO" id="GO:0042121">
    <property type="term" value="P:alginic acid biosynthetic process"/>
    <property type="evidence" value="ECO:0007669"/>
    <property type="project" value="InterPro"/>
</dbReference>
<evidence type="ECO:0000256" key="2">
    <source>
        <dbReference type="ARBA" id="ARBA00010323"/>
    </source>
</evidence>
<evidence type="ECO:0000256" key="8">
    <source>
        <dbReference type="SAM" id="Phobius"/>
    </source>
</evidence>
<comment type="similarity">
    <text evidence="2 7">Belongs to the membrane-bound acyltransferase family.</text>
</comment>
<feature type="transmembrane region" description="Helical" evidence="8">
    <location>
        <begin position="78"/>
        <end position="100"/>
    </location>
</feature>
<protein>
    <submittedName>
        <fullName evidence="9">Alginate O-acetyltransferase complex protein AlgI</fullName>
    </submittedName>
</protein>
<dbReference type="InterPro" id="IPR028362">
    <property type="entry name" value="AlgI"/>
</dbReference>
<feature type="transmembrane region" description="Helical" evidence="8">
    <location>
        <begin position="432"/>
        <end position="455"/>
    </location>
</feature>
<dbReference type="PIRSF" id="PIRSF016636">
    <property type="entry name" value="AlgI_DltB"/>
    <property type="match status" value="1"/>
</dbReference>
<dbReference type="Pfam" id="PF03062">
    <property type="entry name" value="MBOAT"/>
    <property type="match status" value="1"/>
</dbReference>
<evidence type="ECO:0000256" key="6">
    <source>
        <dbReference type="ARBA" id="ARBA00023136"/>
    </source>
</evidence>
<dbReference type="AlphaFoldDB" id="A0A1K1LNQ8"/>
<evidence type="ECO:0000256" key="7">
    <source>
        <dbReference type="PIRNR" id="PIRNR016636"/>
    </source>
</evidence>
<evidence type="ECO:0000313" key="10">
    <source>
        <dbReference type="Proteomes" id="UP000183461"/>
    </source>
</evidence>
<evidence type="ECO:0000256" key="3">
    <source>
        <dbReference type="ARBA" id="ARBA00022475"/>
    </source>
</evidence>
<keyword evidence="5 8" id="KW-1133">Transmembrane helix</keyword>
<proteinExistence type="inferred from homology"/>
<dbReference type="GO" id="GO:0016746">
    <property type="term" value="F:acyltransferase activity"/>
    <property type="evidence" value="ECO:0007669"/>
    <property type="project" value="UniProtKB-KW"/>
</dbReference>
<comment type="subcellular location">
    <subcellularLocation>
        <location evidence="1">Cell membrane</location>
        <topology evidence="1">Multi-pass membrane protein</topology>
    </subcellularLocation>
</comment>
<sequence length="466" mass="52752">MVFSRLFFIYIFLPVCLLCYALARGTKAKNLVLIVFSLIFYAWGEPVYIFLMLTTAAVNYGAGLLIGKYQGQRGNTAATVIAVTYDLLMLGVFKYSGFIVENINALFSSSIPVPDIRLPIGISFYTFQTISYIIDCHWEKVKPQKSFGKYLLFLTLFPQLVAGPIVRYSTIEKEINERKIELSDVSYGLNRVALGLGKKVLLANQLSIIADSFLGNISSSTMFGAWYGAIAYGLQIYFDFSGYSDIAIGLGRIFGFHFDENFDHPFICRDITEFWQRWHISLSTFFRDYVLYIPIFGKRRKYGGLFLVWLCTGIWHGASWNFIIWGLYYGIFVFIEMLIGKKRMKKIPVVIRHIYSKLVIIIGFGIFYFEKLGKLGTFFKTAFGFGENGFLAVQDRISVINNMYLLTVAVICCFPVIKLVKQTADKHFVTKAAVSSAAAVAAALLLIVTSIMLVASTANPFLYFRF</sequence>
<gene>
    <name evidence="9" type="ORF">SAMN02910280_0620</name>
</gene>
<feature type="transmembrane region" description="Helical" evidence="8">
    <location>
        <begin position="349"/>
        <end position="369"/>
    </location>
</feature>
<keyword evidence="7" id="KW-0012">Acyltransferase</keyword>
<evidence type="ECO:0000256" key="1">
    <source>
        <dbReference type="ARBA" id="ARBA00004651"/>
    </source>
</evidence>
<accession>A0A1K1LNQ8</accession>
<dbReference type="Proteomes" id="UP000183461">
    <property type="component" value="Unassembled WGS sequence"/>
</dbReference>
<keyword evidence="6 7" id="KW-0472">Membrane</keyword>
<evidence type="ECO:0000256" key="5">
    <source>
        <dbReference type="ARBA" id="ARBA00022989"/>
    </source>
</evidence>
<evidence type="ECO:0000256" key="4">
    <source>
        <dbReference type="ARBA" id="ARBA00022692"/>
    </source>
</evidence>
<keyword evidence="3 7" id="KW-1003">Cell membrane</keyword>
<dbReference type="InterPro" id="IPR051085">
    <property type="entry name" value="MB_O-acyltransferase"/>
</dbReference>
<organism evidence="9 10">
    <name type="scientific">Ruminococcus flavefaciens</name>
    <dbReference type="NCBI Taxonomy" id="1265"/>
    <lineage>
        <taxon>Bacteria</taxon>
        <taxon>Bacillati</taxon>
        <taxon>Bacillota</taxon>
        <taxon>Clostridia</taxon>
        <taxon>Eubacteriales</taxon>
        <taxon>Oscillospiraceae</taxon>
        <taxon>Ruminococcus</taxon>
    </lineage>
</organism>